<dbReference type="STRING" id="931626.Awo_c13310"/>
<dbReference type="GO" id="GO:0006633">
    <property type="term" value="P:fatty acid biosynthetic process"/>
    <property type="evidence" value="ECO:0007669"/>
    <property type="project" value="TreeGrafter"/>
</dbReference>
<dbReference type="PRINTS" id="PR00081">
    <property type="entry name" value="GDHRDH"/>
</dbReference>
<dbReference type="Proteomes" id="UP000007177">
    <property type="component" value="Chromosome"/>
</dbReference>
<dbReference type="GO" id="GO:0004316">
    <property type="term" value="F:3-oxoacyl-[acyl-carrier-protein] reductase (NADPH) activity"/>
    <property type="evidence" value="ECO:0007669"/>
    <property type="project" value="UniProtKB-EC"/>
</dbReference>
<dbReference type="HOGENOM" id="CLU_010194_1_1_9"/>
<dbReference type="Gene3D" id="3.40.50.720">
    <property type="entry name" value="NAD(P)-binding Rossmann-like Domain"/>
    <property type="match status" value="1"/>
</dbReference>
<dbReference type="KEGG" id="awo:Awo_c13310"/>
<evidence type="ECO:0000256" key="1">
    <source>
        <dbReference type="ARBA" id="ARBA00006484"/>
    </source>
</evidence>
<evidence type="ECO:0000313" key="4">
    <source>
        <dbReference type="Proteomes" id="UP000007177"/>
    </source>
</evidence>
<dbReference type="EMBL" id="CP002987">
    <property type="protein sequence ID" value="AFA48115.1"/>
    <property type="molecule type" value="Genomic_DNA"/>
</dbReference>
<reference evidence="4" key="1">
    <citation type="submission" date="2011-07" db="EMBL/GenBank/DDBJ databases">
        <title>Complete genome sequence of Acetobacterium woodii.</title>
        <authorList>
            <person name="Poehlein A."/>
            <person name="Schmidt S."/>
            <person name="Kaster A.-K."/>
            <person name="Goenrich M."/>
            <person name="Vollmers J."/>
            <person name="Thuermer A."/>
            <person name="Gottschalk G."/>
            <person name="Thauer R.K."/>
            <person name="Daniel R."/>
            <person name="Mueller V."/>
        </authorList>
    </citation>
    <scope>NUCLEOTIDE SEQUENCE [LARGE SCALE GENOMIC DNA]</scope>
    <source>
        <strain evidence="4">ATCC 29683 / DSM 1030 / JCM 2381 / KCTC 1655 / WB1</strain>
    </source>
</reference>
<keyword evidence="4" id="KW-1185">Reference proteome</keyword>
<dbReference type="InterPro" id="IPR036291">
    <property type="entry name" value="NAD(P)-bd_dom_sf"/>
</dbReference>
<sequence length="280" mass="30579">MSFKNNIKKGINEILRYMPIKKYVNTPVLYGELLKGRTALITGGTSGIGYEIAKSFLRNGANVVITGRNNKKLEKACEELKKDFSDLIIRGVQLDNCNILEMQSVFDTLTINNSCCIDIFVNNAGVLNKTSFGLASESDWDLVMNSDLKGPYFLTQFVAKYMIDNKIEGNILNVTSSSAIRPGLNSYHFAKNSMMNFTKGLAKELIEHGIVVNGIAPGPTATSMISDDDNISRPASPAKRYCTPEEIANLSTILVSSISRMVIGDTLFATGGCGTITFDD</sequence>
<dbReference type="OrthoDB" id="9803333at2"/>
<evidence type="ECO:0000313" key="3">
    <source>
        <dbReference type="EMBL" id="AFA48115.1"/>
    </source>
</evidence>
<dbReference type="RefSeq" id="WP_014355718.1">
    <property type="nucleotide sequence ID" value="NC_016894.1"/>
</dbReference>
<dbReference type="eggNOG" id="COG1028">
    <property type="taxonomic scope" value="Bacteria"/>
</dbReference>
<evidence type="ECO:0000256" key="2">
    <source>
        <dbReference type="ARBA" id="ARBA00023002"/>
    </source>
</evidence>
<dbReference type="EC" id="1.1.1.100" evidence="3"/>
<dbReference type="GO" id="GO:0048038">
    <property type="term" value="F:quinone binding"/>
    <property type="evidence" value="ECO:0007669"/>
    <property type="project" value="TreeGrafter"/>
</dbReference>
<name>H6LEL2_ACEWD</name>
<organism evidence="3 4">
    <name type="scientific">Acetobacterium woodii (strain ATCC 29683 / DSM 1030 / JCM 2381 / KCTC 1655 / WB1)</name>
    <dbReference type="NCBI Taxonomy" id="931626"/>
    <lineage>
        <taxon>Bacteria</taxon>
        <taxon>Bacillati</taxon>
        <taxon>Bacillota</taxon>
        <taxon>Clostridia</taxon>
        <taxon>Eubacteriales</taxon>
        <taxon>Eubacteriaceae</taxon>
        <taxon>Acetobacterium</taxon>
    </lineage>
</organism>
<dbReference type="InterPro" id="IPR002347">
    <property type="entry name" value="SDR_fam"/>
</dbReference>
<proteinExistence type="inferred from homology"/>
<protein>
    <submittedName>
        <fullName evidence="3">3-oxoacyl-[acyl-carrier-protein] reductase FabG3</fullName>
        <ecNumber evidence="3">1.1.1.100</ecNumber>
    </submittedName>
</protein>
<reference evidence="3 4" key="2">
    <citation type="journal article" date="2012" name="PLoS ONE">
        <title>An ancient pathway combining carbon dioxide fixation with the generation and utilization of a sodium ion gradient for ATP synthesis.</title>
        <authorList>
            <person name="Poehlein A."/>
            <person name="Schmidt S."/>
            <person name="Kaster A.K."/>
            <person name="Goenrich M."/>
            <person name="Vollmers J."/>
            <person name="Thurmer A."/>
            <person name="Bertsch J."/>
            <person name="Schuchmann K."/>
            <person name="Voigt B."/>
            <person name="Hecker M."/>
            <person name="Daniel R."/>
            <person name="Thauer R.K."/>
            <person name="Gottschalk G."/>
            <person name="Muller V."/>
        </authorList>
    </citation>
    <scope>NUCLEOTIDE SEQUENCE [LARGE SCALE GENOMIC DNA]</scope>
    <source>
        <strain evidence="4">ATCC 29683 / DSM 1030 / JCM 2381 / KCTC 1655 / WB1</strain>
    </source>
</reference>
<dbReference type="PANTHER" id="PTHR42760">
    <property type="entry name" value="SHORT-CHAIN DEHYDROGENASES/REDUCTASES FAMILY MEMBER"/>
    <property type="match status" value="1"/>
</dbReference>
<dbReference type="AlphaFoldDB" id="H6LEL2"/>
<dbReference type="SUPFAM" id="SSF51735">
    <property type="entry name" value="NAD(P)-binding Rossmann-fold domains"/>
    <property type="match status" value="1"/>
</dbReference>
<gene>
    <name evidence="3" type="primary">fabG3</name>
    <name evidence="3" type="ordered locus">Awo_c13310</name>
</gene>
<dbReference type="PRINTS" id="PR00080">
    <property type="entry name" value="SDRFAMILY"/>
</dbReference>
<accession>H6LEL2</accession>
<keyword evidence="2 3" id="KW-0560">Oxidoreductase</keyword>
<comment type="similarity">
    <text evidence="1">Belongs to the short-chain dehydrogenases/reductases (SDR) family.</text>
</comment>
<dbReference type="Pfam" id="PF13561">
    <property type="entry name" value="adh_short_C2"/>
    <property type="match status" value="1"/>
</dbReference>
<dbReference type="CDD" id="cd05233">
    <property type="entry name" value="SDR_c"/>
    <property type="match status" value="1"/>
</dbReference>
<dbReference type="PANTHER" id="PTHR42760:SF133">
    <property type="entry name" value="3-OXOACYL-[ACYL-CARRIER-PROTEIN] REDUCTASE"/>
    <property type="match status" value="1"/>
</dbReference>